<evidence type="ECO:0000256" key="9">
    <source>
        <dbReference type="ARBA" id="ARBA00023136"/>
    </source>
</evidence>
<keyword evidence="10" id="KW-0735">Signal-anchor</keyword>
<dbReference type="PRINTS" id="PR01374">
    <property type="entry name" value="TONBPROTEIN"/>
</dbReference>
<dbReference type="Pfam" id="PF03544">
    <property type="entry name" value="TonB_C"/>
    <property type="match status" value="1"/>
</dbReference>
<evidence type="ECO:0000256" key="3">
    <source>
        <dbReference type="ARBA" id="ARBA00022448"/>
    </source>
</evidence>
<organism evidence="13 14">
    <name type="scientific">Natronospira elongata</name>
    <dbReference type="NCBI Taxonomy" id="3110268"/>
    <lineage>
        <taxon>Bacteria</taxon>
        <taxon>Pseudomonadati</taxon>
        <taxon>Pseudomonadota</taxon>
        <taxon>Gammaproteobacteria</taxon>
        <taxon>Natronospirales</taxon>
        <taxon>Natronospiraceae</taxon>
        <taxon>Natronospira</taxon>
    </lineage>
</organism>
<comment type="similarity">
    <text evidence="2 10">Belongs to the TonB family.</text>
</comment>
<evidence type="ECO:0000256" key="4">
    <source>
        <dbReference type="ARBA" id="ARBA00022475"/>
    </source>
</evidence>
<comment type="subcellular location">
    <subcellularLocation>
        <location evidence="1 10">Cell inner membrane</location>
        <topology evidence="1 10">Single-pass membrane protein</topology>
        <orientation evidence="1 10">Periplasmic side</orientation>
    </subcellularLocation>
</comment>
<keyword evidence="9" id="KW-0472">Membrane</keyword>
<comment type="function">
    <text evidence="10">Interacts with outer membrane receptor proteins that carry out high-affinity binding and energy dependent uptake into the periplasmic space of specific substrates. It could act to transduce energy from the cytoplasmic membrane to specific energy-requiring processes in the outer membrane, resulting in the release into the periplasm of ligands bound by these outer membrane proteins.</text>
</comment>
<dbReference type="GO" id="GO:0015031">
    <property type="term" value="P:protein transport"/>
    <property type="evidence" value="ECO:0007669"/>
    <property type="project" value="UniProtKB-UniRule"/>
</dbReference>
<keyword evidence="8" id="KW-1133">Transmembrane helix</keyword>
<keyword evidence="6" id="KW-0812">Transmembrane</keyword>
<dbReference type="InterPro" id="IPR003538">
    <property type="entry name" value="TonB"/>
</dbReference>
<keyword evidence="3 10" id="KW-0813">Transport</keyword>
<dbReference type="GO" id="GO:0015891">
    <property type="term" value="P:siderophore transport"/>
    <property type="evidence" value="ECO:0007669"/>
    <property type="project" value="InterPro"/>
</dbReference>
<sequence>MRVLISLLGGGLVAGLLFVLMQTLIGVDGDVSIDRMEGEKIQFIRVERDERVRERQRHPPEPPPERPPPPPTLDLAMQLDLPPAQHQRQLDMPRLEGIAGGIPLGGMLHGGVRDEGRDGDVIPLVRIEPQWPREALMQGIEGWVQVAFTIRADGTVADARVIDAYPRRVFDRSTLRAIQHWRFAPRIVDGRPVERQATQTIEYRLEDR</sequence>
<dbReference type="EMBL" id="JAYGII010000052">
    <property type="protein sequence ID" value="MEA5446740.1"/>
    <property type="molecule type" value="Genomic_DNA"/>
</dbReference>
<dbReference type="Gene3D" id="3.30.1150.10">
    <property type="match status" value="1"/>
</dbReference>
<evidence type="ECO:0000256" key="2">
    <source>
        <dbReference type="ARBA" id="ARBA00006555"/>
    </source>
</evidence>
<dbReference type="InterPro" id="IPR051045">
    <property type="entry name" value="TonB-dependent_transducer"/>
</dbReference>
<feature type="domain" description="TonB C-terminal" evidence="12">
    <location>
        <begin position="116"/>
        <end position="208"/>
    </location>
</feature>
<dbReference type="GO" id="GO:0030288">
    <property type="term" value="C:outer membrane-bounded periplasmic space"/>
    <property type="evidence" value="ECO:0007669"/>
    <property type="project" value="InterPro"/>
</dbReference>
<dbReference type="GO" id="GO:0031992">
    <property type="term" value="F:energy transducer activity"/>
    <property type="evidence" value="ECO:0007669"/>
    <property type="project" value="InterPro"/>
</dbReference>
<dbReference type="GO" id="GO:0055085">
    <property type="term" value="P:transmembrane transport"/>
    <property type="evidence" value="ECO:0007669"/>
    <property type="project" value="InterPro"/>
</dbReference>
<keyword evidence="4 10" id="KW-1003">Cell membrane</keyword>
<gene>
    <name evidence="13" type="ORF">VCB98_13010</name>
</gene>
<evidence type="ECO:0000256" key="10">
    <source>
        <dbReference type="RuleBase" id="RU362123"/>
    </source>
</evidence>
<evidence type="ECO:0000313" key="14">
    <source>
        <dbReference type="Proteomes" id="UP001302316"/>
    </source>
</evidence>
<evidence type="ECO:0000313" key="13">
    <source>
        <dbReference type="EMBL" id="MEA5446740.1"/>
    </source>
</evidence>
<keyword evidence="14" id="KW-1185">Reference proteome</keyword>
<keyword evidence="5 10" id="KW-0997">Cell inner membrane</keyword>
<dbReference type="RefSeq" id="WP_346053232.1">
    <property type="nucleotide sequence ID" value="NZ_JAYGII010000052.1"/>
</dbReference>
<protein>
    <recommendedName>
        <fullName evidence="10">Protein TonB</fullName>
    </recommendedName>
</protein>
<dbReference type="PANTHER" id="PTHR33446">
    <property type="entry name" value="PROTEIN TONB-RELATED"/>
    <property type="match status" value="1"/>
</dbReference>
<dbReference type="PANTHER" id="PTHR33446:SF14">
    <property type="entry name" value="PROTEIN TONB"/>
    <property type="match status" value="1"/>
</dbReference>
<dbReference type="SUPFAM" id="SSF74653">
    <property type="entry name" value="TolA/TonB C-terminal domain"/>
    <property type="match status" value="1"/>
</dbReference>
<accession>A0AAP6JGR1</accession>
<evidence type="ECO:0000256" key="1">
    <source>
        <dbReference type="ARBA" id="ARBA00004383"/>
    </source>
</evidence>
<reference evidence="13 14" key="1">
    <citation type="submission" date="2023-12" db="EMBL/GenBank/DDBJ databases">
        <title>Whole-genome sequencing of halo(alkali)philic microorganisms from hypersaline lakes.</title>
        <authorList>
            <person name="Sorokin D.Y."/>
            <person name="Merkel A.Y."/>
            <person name="Messina E."/>
            <person name="Yakimov M."/>
        </authorList>
    </citation>
    <scope>NUCLEOTIDE SEQUENCE [LARGE SCALE GENOMIC DNA]</scope>
    <source>
        <strain evidence="13 14">AB-CW1</strain>
    </source>
</reference>
<proteinExistence type="inferred from homology"/>
<dbReference type="NCBIfam" id="TIGR01352">
    <property type="entry name" value="tonB_Cterm"/>
    <property type="match status" value="1"/>
</dbReference>
<dbReference type="InterPro" id="IPR037682">
    <property type="entry name" value="TonB_C"/>
</dbReference>
<dbReference type="InterPro" id="IPR006260">
    <property type="entry name" value="TonB/TolA_C"/>
</dbReference>
<evidence type="ECO:0000256" key="7">
    <source>
        <dbReference type="ARBA" id="ARBA00022927"/>
    </source>
</evidence>
<dbReference type="GO" id="GO:0005886">
    <property type="term" value="C:plasma membrane"/>
    <property type="evidence" value="ECO:0007669"/>
    <property type="project" value="UniProtKB-SubCell"/>
</dbReference>
<keyword evidence="7 10" id="KW-0653">Protein transport</keyword>
<evidence type="ECO:0000256" key="5">
    <source>
        <dbReference type="ARBA" id="ARBA00022519"/>
    </source>
</evidence>
<dbReference type="AlphaFoldDB" id="A0AAP6JGR1"/>
<evidence type="ECO:0000256" key="11">
    <source>
        <dbReference type="SAM" id="MobiDB-lite"/>
    </source>
</evidence>
<evidence type="ECO:0000256" key="8">
    <source>
        <dbReference type="ARBA" id="ARBA00022989"/>
    </source>
</evidence>
<feature type="region of interest" description="Disordered" evidence="11">
    <location>
        <begin position="47"/>
        <end position="76"/>
    </location>
</feature>
<comment type="caution">
    <text evidence="13">The sequence shown here is derived from an EMBL/GenBank/DDBJ whole genome shotgun (WGS) entry which is preliminary data.</text>
</comment>
<dbReference type="Proteomes" id="UP001302316">
    <property type="component" value="Unassembled WGS sequence"/>
</dbReference>
<evidence type="ECO:0000256" key="6">
    <source>
        <dbReference type="ARBA" id="ARBA00022692"/>
    </source>
</evidence>
<feature type="compositionally biased region" description="Basic and acidic residues" evidence="11">
    <location>
        <begin position="47"/>
        <end position="64"/>
    </location>
</feature>
<dbReference type="PROSITE" id="PS52015">
    <property type="entry name" value="TONB_CTD"/>
    <property type="match status" value="1"/>
</dbReference>
<name>A0AAP6JGR1_9GAMM</name>
<evidence type="ECO:0000259" key="12">
    <source>
        <dbReference type="PROSITE" id="PS52015"/>
    </source>
</evidence>